<dbReference type="PANTHER" id="PTHR45663:SF11">
    <property type="entry name" value="GEO12009P1"/>
    <property type="match status" value="1"/>
</dbReference>
<gene>
    <name evidence="9" type="primary">trxA</name>
    <name evidence="9" type="ORF">H8712_07290</name>
</gene>
<dbReference type="RefSeq" id="WP_022302842.1">
    <property type="nucleotide sequence ID" value="NZ_DAWEHX010000063.1"/>
</dbReference>
<feature type="domain" description="Thioredoxin" evidence="8">
    <location>
        <begin position="1"/>
        <end position="102"/>
    </location>
</feature>
<evidence type="ECO:0000313" key="10">
    <source>
        <dbReference type="Proteomes" id="UP000661649"/>
    </source>
</evidence>
<keyword evidence="4" id="KW-1015">Disulfide bond</keyword>
<dbReference type="PROSITE" id="PS51352">
    <property type="entry name" value="THIOREDOXIN_2"/>
    <property type="match status" value="1"/>
</dbReference>
<dbReference type="Proteomes" id="UP000661649">
    <property type="component" value="Unassembled WGS sequence"/>
</dbReference>
<dbReference type="SUPFAM" id="SSF52833">
    <property type="entry name" value="Thioredoxin-like"/>
    <property type="match status" value="1"/>
</dbReference>
<keyword evidence="3" id="KW-0249">Electron transport</keyword>
<dbReference type="InterPro" id="IPR036249">
    <property type="entry name" value="Thioredoxin-like_sf"/>
</dbReference>
<evidence type="ECO:0000256" key="6">
    <source>
        <dbReference type="NCBIfam" id="TIGR01068"/>
    </source>
</evidence>
<sequence length="102" mass="11308">MEITLTNENFEEEVLNSDVPVLVDFWAVWCMPCKMLAPIVEELANEANGAYKVGKVNVDEAPELAARYRIAGIPAIVVFKNGEVYKKSIGVVPKADLEELLK</sequence>
<dbReference type="EMBL" id="JACRTP010000002">
    <property type="protein sequence ID" value="MBC8628423.1"/>
    <property type="molecule type" value="Genomic_DNA"/>
</dbReference>
<comment type="caution">
    <text evidence="9">The sequence shown here is derived from an EMBL/GenBank/DDBJ whole genome shotgun (WGS) entry which is preliminary data.</text>
</comment>
<dbReference type="PANTHER" id="PTHR45663">
    <property type="entry name" value="GEO12009P1"/>
    <property type="match status" value="1"/>
</dbReference>
<dbReference type="CDD" id="cd02947">
    <property type="entry name" value="TRX_family"/>
    <property type="match status" value="1"/>
</dbReference>
<evidence type="ECO:0000256" key="7">
    <source>
        <dbReference type="PIRNR" id="PIRNR000077"/>
    </source>
</evidence>
<reference evidence="9 10" key="1">
    <citation type="submission" date="2020-08" db="EMBL/GenBank/DDBJ databases">
        <title>Genome public.</title>
        <authorList>
            <person name="Liu C."/>
            <person name="Sun Q."/>
        </authorList>
    </citation>
    <scope>NUCLEOTIDE SEQUENCE [LARGE SCALE GENOMIC DNA]</scope>
    <source>
        <strain evidence="9 10">3_YM_SP_D4_24.mj</strain>
    </source>
</reference>
<dbReference type="InterPro" id="IPR013766">
    <property type="entry name" value="Thioredoxin_domain"/>
</dbReference>
<accession>A0ABR7PAW2</accession>
<dbReference type="NCBIfam" id="TIGR01068">
    <property type="entry name" value="thioredoxin"/>
    <property type="match status" value="1"/>
</dbReference>
<protein>
    <recommendedName>
        <fullName evidence="6 7">Thioredoxin</fullName>
    </recommendedName>
</protein>
<evidence type="ECO:0000256" key="3">
    <source>
        <dbReference type="ARBA" id="ARBA00022982"/>
    </source>
</evidence>
<name>A0ABR7PAW2_9FIRM</name>
<keyword evidence="2" id="KW-0813">Transport</keyword>
<evidence type="ECO:0000259" key="8">
    <source>
        <dbReference type="PROSITE" id="PS51352"/>
    </source>
</evidence>
<evidence type="ECO:0000256" key="5">
    <source>
        <dbReference type="ARBA" id="ARBA00023284"/>
    </source>
</evidence>
<comment type="similarity">
    <text evidence="1 7">Belongs to the thioredoxin family.</text>
</comment>
<evidence type="ECO:0000256" key="1">
    <source>
        <dbReference type="ARBA" id="ARBA00008987"/>
    </source>
</evidence>
<dbReference type="PIRSF" id="PIRSF000077">
    <property type="entry name" value="Thioredoxin"/>
    <property type="match status" value="1"/>
</dbReference>
<dbReference type="Gene3D" id="3.40.30.10">
    <property type="entry name" value="Glutaredoxin"/>
    <property type="match status" value="1"/>
</dbReference>
<evidence type="ECO:0000256" key="2">
    <source>
        <dbReference type="ARBA" id="ARBA00022448"/>
    </source>
</evidence>
<keyword evidence="10" id="KW-1185">Reference proteome</keyword>
<organism evidence="9 10">
    <name type="scientific">Blautia stercoris</name>
    <dbReference type="NCBI Taxonomy" id="871664"/>
    <lineage>
        <taxon>Bacteria</taxon>
        <taxon>Bacillati</taxon>
        <taxon>Bacillota</taxon>
        <taxon>Clostridia</taxon>
        <taxon>Lachnospirales</taxon>
        <taxon>Lachnospiraceae</taxon>
        <taxon>Blautia</taxon>
    </lineage>
</organism>
<dbReference type="InterPro" id="IPR005746">
    <property type="entry name" value="Thioredoxin"/>
</dbReference>
<dbReference type="Pfam" id="PF00085">
    <property type="entry name" value="Thioredoxin"/>
    <property type="match status" value="1"/>
</dbReference>
<proteinExistence type="inferred from homology"/>
<evidence type="ECO:0000313" key="9">
    <source>
        <dbReference type="EMBL" id="MBC8628423.1"/>
    </source>
</evidence>
<evidence type="ECO:0000256" key="4">
    <source>
        <dbReference type="ARBA" id="ARBA00023157"/>
    </source>
</evidence>
<keyword evidence="5" id="KW-0676">Redox-active center</keyword>
<dbReference type="PRINTS" id="PR00421">
    <property type="entry name" value="THIOREDOXIN"/>
</dbReference>